<evidence type="ECO:0000313" key="3">
    <source>
        <dbReference type="Proteomes" id="UP000238348"/>
    </source>
</evidence>
<dbReference type="PANTHER" id="PTHR47992">
    <property type="entry name" value="PROTEIN PHOSPHATASE"/>
    <property type="match status" value="1"/>
</dbReference>
<dbReference type="RefSeq" id="WP_234023128.1">
    <property type="nucleotide sequence ID" value="NZ_CP012673.1"/>
</dbReference>
<dbReference type="Proteomes" id="UP000238348">
    <property type="component" value="Chromosome"/>
</dbReference>
<dbReference type="SUPFAM" id="SSF81606">
    <property type="entry name" value="PP2C-like"/>
    <property type="match status" value="1"/>
</dbReference>
<protein>
    <submittedName>
        <fullName evidence="2">Protein phosphatase</fullName>
    </submittedName>
</protein>
<name>A0A2L0FA11_SORCE</name>
<dbReference type="InterPro" id="IPR036457">
    <property type="entry name" value="PPM-type-like_dom_sf"/>
</dbReference>
<accession>A0A2L0FA11</accession>
<gene>
    <name evidence="2" type="ORF">SOCE26_098810</name>
</gene>
<dbReference type="InterPro" id="IPR001932">
    <property type="entry name" value="PPM-type_phosphatase-like_dom"/>
</dbReference>
<dbReference type="GO" id="GO:0004722">
    <property type="term" value="F:protein serine/threonine phosphatase activity"/>
    <property type="evidence" value="ECO:0007669"/>
    <property type="project" value="InterPro"/>
</dbReference>
<dbReference type="PROSITE" id="PS51746">
    <property type="entry name" value="PPM_2"/>
    <property type="match status" value="1"/>
</dbReference>
<proteinExistence type="predicted"/>
<dbReference type="NCBIfam" id="NF033484">
    <property type="entry name" value="Stp1_PP2C_phos"/>
    <property type="match status" value="1"/>
</dbReference>
<feature type="domain" description="PPM-type phosphatase" evidence="1">
    <location>
        <begin position="17"/>
        <end position="270"/>
    </location>
</feature>
<dbReference type="AlphaFoldDB" id="A0A2L0FA11"/>
<organism evidence="2 3">
    <name type="scientific">Sorangium cellulosum</name>
    <name type="common">Polyangium cellulosum</name>
    <dbReference type="NCBI Taxonomy" id="56"/>
    <lineage>
        <taxon>Bacteria</taxon>
        <taxon>Pseudomonadati</taxon>
        <taxon>Myxococcota</taxon>
        <taxon>Polyangia</taxon>
        <taxon>Polyangiales</taxon>
        <taxon>Polyangiaceae</taxon>
        <taxon>Sorangium</taxon>
    </lineage>
</organism>
<dbReference type="Gene3D" id="3.60.40.10">
    <property type="entry name" value="PPM-type phosphatase domain"/>
    <property type="match status" value="1"/>
</dbReference>
<reference evidence="2 3" key="1">
    <citation type="submission" date="2015-09" db="EMBL/GenBank/DDBJ databases">
        <title>Sorangium comparison.</title>
        <authorList>
            <person name="Zaburannyi N."/>
            <person name="Bunk B."/>
            <person name="Overmann J."/>
            <person name="Mueller R."/>
        </authorList>
    </citation>
    <scope>NUCLEOTIDE SEQUENCE [LARGE SCALE GENOMIC DNA]</scope>
    <source>
        <strain evidence="2 3">So ce26</strain>
    </source>
</reference>
<dbReference type="EMBL" id="CP012673">
    <property type="protein sequence ID" value="AUX48347.1"/>
    <property type="molecule type" value="Genomic_DNA"/>
</dbReference>
<dbReference type="SMART" id="SM00331">
    <property type="entry name" value="PP2C_SIG"/>
    <property type="match status" value="1"/>
</dbReference>
<evidence type="ECO:0000313" key="2">
    <source>
        <dbReference type="EMBL" id="AUX48347.1"/>
    </source>
</evidence>
<evidence type="ECO:0000259" key="1">
    <source>
        <dbReference type="PROSITE" id="PS51746"/>
    </source>
</evidence>
<sequence>MSKPGASAVQPHLVVESAGLTHPGMVRDTNEDNFAILESRGLFLVADGMGGRAAGEVASRMAIETVRDFFDDPDSTWPVAVGVGPPTVRGAEARYVDQGLPLLVAGIQLANGRIYAAARRDREKRGMGTTFVAALARDSHVAIAHVGDSRVYRLRDGSLELLTRDHSLVNECIRLGHLLPEQASSFPLQHVITRALGTDEAVEVETRIDSIESGDVLLLCSDGLSGVVSAQDIASILEQHPDLRDAASRLVARANENGGPDNVTCVVARWRSGPGGAARR</sequence>
<dbReference type="SMART" id="SM00332">
    <property type="entry name" value="PP2Cc"/>
    <property type="match status" value="1"/>
</dbReference>
<dbReference type="CDD" id="cd00143">
    <property type="entry name" value="PP2Cc"/>
    <property type="match status" value="1"/>
</dbReference>
<dbReference type="Pfam" id="PF13672">
    <property type="entry name" value="PP2C_2"/>
    <property type="match status" value="1"/>
</dbReference>
<dbReference type="InterPro" id="IPR015655">
    <property type="entry name" value="PP2C"/>
</dbReference>